<name>A0ABT1M0H3_9MYCO</name>
<evidence type="ECO:0000259" key="1">
    <source>
        <dbReference type="Pfam" id="PF01636"/>
    </source>
</evidence>
<feature type="domain" description="Aminoglycoside phosphotransferase" evidence="1">
    <location>
        <begin position="77"/>
        <end position="279"/>
    </location>
</feature>
<dbReference type="SUPFAM" id="SSF56112">
    <property type="entry name" value="Protein kinase-like (PK-like)"/>
    <property type="match status" value="1"/>
</dbReference>
<evidence type="ECO:0000313" key="3">
    <source>
        <dbReference type="Proteomes" id="UP001651690"/>
    </source>
</evidence>
<dbReference type="InterPro" id="IPR011009">
    <property type="entry name" value="Kinase-like_dom_sf"/>
</dbReference>
<proteinExistence type="predicted"/>
<protein>
    <submittedName>
        <fullName evidence="2">Ecdysteroid 22-kinase family protein</fullName>
    </submittedName>
</protein>
<sequence>MTIPADPADLTAVWFSEVFGLPVTAVDLLDAHSGTTGRARVGLTGHSELPASVFVKLQPFTAEQRGFLRRIGLGVAEARLYGAVGGELPVRIPHVWHAACDPADGSFIMVLEDLAAAGCRFPTPTDPDVLDVATSLVDELAVLHAAYRGTDMSWLTPAEGMRRTPTDGELAAQRTHFIRLGLEQFGDEMGAAFQELAELYIERSGDVIALYGEGEQTLIHGDDHIGNLFVDGGRTGFFDWAVACRSPGLRDVAYFTCNSLPIEVRRSEQDALLDRYLAALSSHGWDLAADTAREQYRLFSLYSWIAAVSTAAMGEQWQPVEVTRPALLSMTAAIEDLDVLGLLRARL</sequence>
<dbReference type="InterPro" id="IPR002575">
    <property type="entry name" value="Aminoglycoside_PTrfase"/>
</dbReference>
<dbReference type="Proteomes" id="UP001651690">
    <property type="component" value="Unassembled WGS sequence"/>
</dbReference>
<gene>
    <name evidence="2" type="ORF">NM203_04005</name>
</gene>
<reference evidence="2 3" key="1">
    <citation type="submission" date="2022-06" db="EMBL/GenBank/DDBJ databases">
        <title>Mycolicibacterium sp. CAU 1645 isolated from seawater.</title>
        <authorList>
            <person name="Kim W."/>
        </authorList>
    </citation>
    <scope>NUCLEOTIDE SEQUENCE [LARGE SCALE GENOMIC DNA]</scope>
    <source>
        <strain evidence="2 3">CAU 1645</strain>
    </source>
</reference>
<dbReference type="RefSeq" id="WP_255058390.1">
    <property type="nucleotide sequence ID" value="NZ_JANDBD010000002.1"/>
</dbReference>
<keyword evidence="3" id="KW-1185">Reference proteome</keyword>
<dbReference type="EMBL" id="JANDBD010000002">
    <property type="protein sequence ID" value="MCP9271347.1"/>
    <property type="molecule type" value="Genomic_DNA"/>
</dbReference>
<evidence type="ECO:0000313" key="2">
    <source>
        <dbReference type="EMBL" id="MCP9271347.1"/>
    </source>
</evidence>
<accession>A0ABT1M0H3</accession>
<dbReference type="Gene3D" id="3.90.1200.10">
    <property type="match status" value="1"/>
</dbReference>
<comment type="caution">
    <text evidence="2">The sequence shown here is derived from an EMBL/GenBank/DDBJ whole genome shotgun (WGS) entry which is preliminary data.</text>
</comment>
<dbReference type="Pfam" id="PF01636">
    <property type="entry name" value="APH"/>
    <property type="match status" value="1"/>
</dbReference>
<organism evidence="2 3">
    <name type="scientific">Mycolicibacterium arenosum</name>
    <dbReference type="NCBI Taxonomy" id="2952157"/>
    <lineage>
        <taxon>Bacteria</taxon>
        <taxon>Bacillati</taxon>
        <taxon>Actinomycetota</taxon>
        <taxon>Actinomycetes</taxon>
        <taxon>Mycobacteriales</taxon>
        <taxon>Mycobacteriaceae</taxon>
        <taxon>Mycolicibacterium</taxon>
    </lineage>
</organism>